<protein>
    <submittedName>
        <fullName evidence="4">Putative Proline iminopeptidase</fullName>
    </submittedName>
</protein>
<feature type="domain" description="AB hydrolase-1" evidence="3">
    <location>
        <begin position="23"/>
        <end position="261"/>
    </location>
</feature>
<evidence type="ECO:0000313" key="4">
    <source>
        <dbReference type="EMBL" id="ALA59614.1"/>
    </source>
</evidence>
<evidence type="ECO:0000259" key="3">
    <source>
        <dbReference type="Pfam" id="PF12697"/>
    </source>
</evidence>
<organism evidence="4 5">
    <name type="scientific">Nitrospira moscoviensis</name>
    <dbReference type="NCBI Taxonomy" id="42253"/>
    <lineage>
        <taxon>Bacteria</taxon>
        <taxon>Pseudomonadati</taxon>
        <taxon>Nitrospirota</taxon>
        <taxon>Nitrospiria</taxon>
        <taxon>Nitrospirales</taxon>
        <taxon>Nitrospiraceae</taxon>
        <taxon>Nitrospira</taxon>
    </lineage>
</organism>
<keyword evidence="2" id="KW-0378">Hydrolase</keyword>
<dbReference type="OrthoDB" id="53505at2"/>
<sequence>MPFVTVNETKLFYETVGQGEPCIVLHGGFGFDHAYLKPWLDPLAKHFRLIYLDQRGHGRSERTEPDQVTLHQLAEDLEALRLQWDMPSLSLLGQSVGAAVALEYALRWPTNLSRLMLITPVWKRLFGPSSLEHAERKGATPEMLALLALNGPLTDDQFREGFRMIAPLYFHRFDAELFDKLCSGIRYDAALLGRTVPALADAQLARRLHRLSCPGLILAGDDDFACPVSDAQELAKKAGLPLTIIPGTGHFPYAENPSAFFQRIEEWLHRLPFSKLVE</sequence>
<dbReference type="PATRIC" id="fig|42253.5.peg.3172"/>
<dbReference type="InterPro" id="IPR002410">
    <property type="entry name" value="Peptidase_S33"/>
</dbReference>
<dbReference type="KEGG" id="nmv:NITMOv2_3217"/>
<gene>
    <name evidence="4" type="ORF">NITMOv2_3217</name>
</gene>
<dbReference type="PANTHER" id="PTHR43433:SF5">
    <property type="entry name" value="AB HYDROLASE-1 DOMAIN-CONTAINING PROTEIN"/>
    <property type="match status" value="1"/>
</dbReference>
<dbReference type="GO" id="GO:0008233">
    <property type="term" value="F:peptidase activity"/>
    <property type="evidence" value="ECO:0007669"/>
    <property type="project" value="InterPro"/>
</dbReference>
<evidence type="ECO:0000313" key="5">
    <source>
        <dbReference type="Proteomes" id="UP000069205"/>
    </source>
</evidence>
<evidence type="ECO:0000256" key="2">
    <source>
        <dbReference type="ARBA" id="ARBA00022801"/>
    </source>
</evidence>
<dbReference type="InterPro" id="IPR000073">
    <property type="entry name" value="AB_hydrolase_1"/>
</dbReference>
<dbReference type="EMBL" id="CP011801">
    <property type="protein sequence ID" value="ALA59614.1"/>
    <property type="molecule type" value="Genomic_DNA"/>
</dbReference>
<dbReference type="PANTHER" id="PTHR43433">
    <property type="entry name" value="HYDROLASE, ALPHA/BETA FOLD FAMILY PROTEIN"/>
    <property type="match status" value="1"/>
</dbReference>
<dbReference type="Pfam" id="PF12697">
    <property type="entry name" value="Abhydrolase_6"/>
    <property type="match status" value="1"/>
</dbReference>
<accession>A0A0K2GFI6</accession>
<dbReference type="Gene3D" id="3.40.50.1820">
    <property type="entry name" value="alpha/beta hydrolase"/>
    <property type="match status" value="1"/>
</dbReference>
<evidence type="ECO:0000256" key="1">
    <source>
        <dbReference type="ARBA" id="ARBA00010088"/>
    </source>
</evidence>
<proteinExistence type="inferred from homology"/>
<dbReference type="STRING" id="42253.NITMOv2_3217"/>
<dbReference type="PRINTS" id="PR00111">
    <property type="entry name" value="ABHYDROLASE"/>
</dbReference>
<dbReference type="PRINTS" id="PR00793">
    <property type="entry name" value="PROAMNOPTASE"/>
</dbReference>
<dbReference type="InterPro" id="IPR050471">
    <property type="entry name" value="AB_hydrolase"/>
</dbReference>
<dbReference type="Proteomes" id="UP000069205">
    <property type="component" value="Chromosome"/>
</dbReference>
<name>A0A0K2GFI6_NITMO</name>
<dbReference type="AlphaFoldDB" id="A0A0K2GFI6"/>
<comment type="similarity">
    <text evidence="1">Belongs to the peptidase S33 family.</text>
</comment>
<dbReference type="SUPFAM" id="SSF53474">
    <property type="entry name" value="alpha/beta-Hydrolases"/>
    <property type="match status" value="1"/>
</dbReference>
<reference evidence="4 5" key="1">
    <citation type="journal article" date="2015" name="Proc. Natl. Acad. Sci. U.S.A.">
        <title>Expanded metabolic versatility of ubiquitous nitrite-oxidizing bacteria from the genus Nitrospira.</title>
        <authorList>
            <person name="Koch H."/>
            <person name="Lucker S."/>
            <person name="Albertsen M."/>
            <person name="Kitzinger K."/>
            <person name="Herbold C."/>
            <person name="Spieck E."/>
            <person name="Nielsen P.H."/>
            <person name="Wagner M."/>
            <person name="Daims H."/>
        </authorList>
    </citation>
    <scope>NUCLEOTIDE SEQUENCE [LARGE SCALE GENOMIC DNA]</scope>
    <source>
        <strain evidence="4 5">NSP M-1</strain>
    </source>
</reference>
<dbReference type="InterPro" id="IPR029058">
    <property type="entry name" value="AB_hydrolase_fold"/>
</dbReference>
<keyword evidence="5" id="KW-1185">Reference proteome</keyword>
<dbReference type="GO" id="GO:0006508">
    <property type="term" value="P:proteolysis"/>
    <property type="evidence" value="ECO:0007669"/>
    <property type="project" value="InterPro"/>
</dbReference>